<reference evidence="2" key="1">
    <citation type="submission" date="2019-12" db="EMBL/GenBank/DDBJ databases">
        <title>An insight into the sialome of adult female Ixodes ricinus ticks feeding for 6 days.</title>
        <authorList>
            <person name="Perner J."/>
            <person name="Ribeiro J.M.C."/>
        </authorList>
    </citation>
    <scope>NUCLEOTIDE SEQUENCE</scope>
    <source>
        <strain evidence="2">Semi-engorged</strain>
        <tissue evidence="2">Salivary glands</tissue>
    </source>
</reference>
<evidence type="ECO:0000313" key="2">
    <source>
        <dbReference type="EMBL" id="MXU82122.1"/>
    </source>
</evidence>
<proteinExistence type="predicted"/>
<name>A0A6B0TQJ6_IXORI</name>
<sequence length="66" mass="7199">MRRRAPRLAGPLGFANFCLTMFCLGWSWSSRKVSFSSLGSSISTFLAMGSSTWVSMVSTSGDLQLE</sequence>
<keyword evidence="1" id="KW-1133">Transmembrane helix</keyword>
<accession>A0A6B0TQJ6</accession>
<keyword evidence="1" id="KW-0812">Transmembrane</keyword>
<organism evidence="2">
    <name type="scientific">Ixodes ricinus</name>
    <name type="common">Common tick</name>
    <name type="synonym">Acarus ricinus</name>
    <dbReference type="NCBI Taxonomy" id="34613"/>
    <lineage>
        <taxon>Eukaryota</taxon>
        <taxon>Metazoa</taxon>
        <taxon>Ecdysozoa</taxon>
        <taxon>Arthropoda</taxon>
        <taxon>Chelicerata</taxon>
        <taxon>Arachnida</taxon>
        <taxon>Acari</taxon>
        <taxon>Parasitiformes</taxon>
        <taxon>Ixodida</taxon>
        <taxon>Ixodoidea</taxon>
        <taxon>Ixodidae</taxon>
        <taxon>Ixodinae</taxon>
        <taxon>Ixodes</taxon>
    </lineage>
</organism>
<keyword evidence="1" id="KW-0472">Membrane</keyword>
<protein>
    <submittedName>
        <fullName evidence="2">Putative secreted protein</fullName>
    </submittedName>
</protein>
<feature type="transmembrane region" description="Helical" evidence="1">
    <location>
        <begin position="12"/>
        <end position="29"/>
    </location>
</feature>
<evidence type="ECO:0000256" key="1">
    <source>
        <dbReference type="SAM" id="Phobius"/>
    </source>
</evidence>
<dbReference type="AlphaFoldDB" id="A0A6B0TQJ6"/>
<dbReference type="EMBL" id="GIFC01000039">
    <property type="protein sequence ID" value="MXU82122.1"/>
    <property type="molecule type" value="Transcribed_RNA"/>
</dbReference>